<reference evidence="1" key="1">
    <citation type="submission" date="2022-01" db="EMBL/GenBank/DDBJ databases">
        <title>Genome-Based Taxonomic Classification of the Phylum Actinobacteria.</title>
        <authorList>
            <person name="Gao Y."/>
        </authorList>
    </citation>
    <scope>NUCLEOTIDE SEQUENCE</scope>
    <source>
        <strain evidence="1">KLBMP 8922</strain>
    </source>
</reference>
<dbReference type="EMBL" id="JAKFHA010000036">
    <property type="protein sequence ID" value="MCF2532644.1"/>
    <property type="molecule type" value="Genomic_DNA"/>
</dbReference>
<dbReference type="Proteomes" id="UP001165378">
    <property type="component" value="Unassembled WGS sequence"/>
</dbReference>
<comment type="caution">
    <text evidence="1">The sequence shown here is derived from an EMBL/GenBank/DDBJ whole genome shotgun (WGS) entry which is preliminary data.</text>
</comment>
<sequence length="63" mass="7149">MKTWSVVAAVLAAGLRYDGNVVGCYAEQRRPRARPRTRRELAAYEVEALEAGVPFNEHLDRVY</sequence>
<dbReference type="AlphaFoldDB" id="A0AA41Q965"/>
<gene>
    <name evidence="1" type="ORF">LZ495_36300</name>
</gene>
<name>A0AA41Q965_9ACTN</name>
<dbReference type="RefSeq" id="WP_235057418.1">
    <property type="nucleotide sequence ID" value="NZ_JAKFHA010000036.1"/>
</dbReference>
<evidence type="ECO:0000313" key="1">
    <source>
        <dbReference type="EMBL" id="MCF2532644.1"/>
    </source>
</evidence>
<accession>A0AA41Q965</accession>
<keyword evidence="2" id="KW-1185">Reference proteome</keyword>
<evidence type="ECO:0000313" key="2">
    <source>
        <dbReference type="Proteomes" id="UP001165378"/>
    </source>
</evidence>
<protein>
    <submittedName>
        <fullName evidence="1">Uncharacterized protein</fullName>
    </submittedName>
</protein>
<proteinExistence type="predicted"/>
<organism evidence="1 2">
    <name type="scientific">Yinghuangia soli</name>
    <dbReference type="NCBI Taxonomy" id="2908204"/>
    <lineage>
        <taxon>Bacteria</taxon>
        <taxon>Bacillati</taxon>
        <taxon>Actinomycetota</taxon>
        <taxon>Actinomycetes</taxon>
        <taxon>Kitasatosporales</taxon>
        <taxon>Streptomycetaceae</taxon>
        <taxon>Yinghuangia</taxon>
    </lineage>
</organism>